<comment type="similarity">
    <text evidence="1 4">Belongs to the short-chain dehydrogenases/reductases (SDR) family.</text>
</comment>
<evidence type="ECO:0000256" key="4">
    <source>
        <dbReference type="RuleBase" id="RU000363"/>
    </source>
</evidence>
<dbReference type="CDD" id="cd05233">
    <property type="entry name" value="SDR_c"/>
    <property type="match status" value="1"/>
</dbReference>
<accession>A0AA37F6N6</accession>
<dbReference type="PANTHER" id="PTHR43391">
    <property type="entry name" value="RETINOL DEHYDROGENASE-RELATED"/>
    <property type="match status" value="1"/>
</dbReference>
<dbReference type="Gene3D" id="3.40.50.720">
    <property type="entry name" value="NAD(P)-binding Rossmann-like Domain"/>
    <property type="match status" value="1"/>
</dbReference>
<dbReference type="RefSeq" id="WP_204054690.1">
    <property type="nucleotide sequence ID" value="NZ_BMQD01000015.1"/>
</dbReference>
<dbReference type="PANTHER" id="PTHR43391:SF14">
    <property type="entry name" value="DEHYDROGENASE_REDUCTASE SDR FAMILY PROTEIN 7-LIKE"/>
    <property type="match status" value="1"/>
</dbReference>
<name>A0AA37F6N6_9ACTN</name>
<reference evidence="7" key="1">
    <citation type="journal article" date="2014" name="Int. J. Syst. Evol. Microbiol.">
        <title>Complete genome sequence of Corynebacterium casei LMG S-19264T (=DSM 44701T), isolated from a smear-ripened cheese.</title>
        <authorList>
            <consortium name="US DOE Joint Genome Institute (JGI-PGF)"/>
            <person name="Walter F."/>
            <person name="Albersmeier A."/>
            <person name="Kalinowski J."/>
            <person name="Ruckert C."/>
        </authorList>
    </citation>
    <scope>NUCLEOTIDE SEQUENCE</scope>
    <source>
        <strain evidence="7">JCM 3093</strain>
    </source>
</reference>
<dbReference type="SMART" id="SM00822">
    <property type="entry name" value="PKS_KR"/>
    <property type="match status" value="1"/>
</dbReference>
<evidence type="ECO:0000259" key="6">
    <source>
        <dbReference type="SMART" id="SM00822"/>
    </source>
</evidence>
<reference evidence="7" key="2">
    <citation type="submission" date="2022-09" db="EMBL/GenBank/DDBJ databases">
        <authorList>
            <person name="Sun Q."/>
            <person name="Ohkuma M."/>
        </authorList>
    </citation>
    <scope>NUCLEOTIDE SEQUENCE</scope>
    <source>
        <strain evidence="7">JCM 3093</strain>
    </source>
</reference>
<dbReference type="InterPro" id="IPR002347">
    <property type="entry name" value="SDR_fam"/>
</dbReference>
<dbReference type="PRINTS" id="PR00081">
    <property type="entry name" value="GDHRDH"/>
</dbReference>
<keyword evidence="3" id="KW-0560">Oxidoreductase</keyword>
<evidence type="ECO:0000256" key="2">
    <source>
        <dbReference type="ARBA" id="ARBA00022857"/>
    </source>
</evidence>
<proteinExistence type="inferred from homology"/>
<evidence type="ECO:0000256" key="1">
    <source>
        <dbReference type="ARBA" id="ARBA00006484"/>
    </source>
</evidence>
<dbReference type="SUPFAM" id="SSF51735">
    <property type="entry name" value="NAD(P)-binding Rossmann-fold domains"/>
    <property type="match status" value="1"/>
</dbReference>
<evidence type="ECO:0000313" key="8">
    <source>
        <dbReference type="Proteomes" id="UP000627984"/>
    </source>
</evidence>
<dbReference type="EMBL" id="BMQD01000015">
    <property type="protein sequence ID" value="GGK82832.1"/>
    <property type="molecule type" value="Genomic_DNA"/>
</dbReference>
<dbReference type="GO" id="GO:0016491">
    <property type="term" value="F:oxidoreductase activity"/>
    <property type="evidence" value="ECO:0007669"/>
    <property type="project" value="UniProtKB-KW"/>
</dbReference>
<dbReference type="InterPro" id="IPR057326">
    <property type="entry name" value="KR_dom"/>
</dbReference>
<dbReference type="Proteomes" id="UP000627984">
    <property type="component" value="Unassembled WGS sequence"/>
</dbReference>
<comment type="caution">
    <text evidence="7">The sequence shown here is derived from an EMBL/GenBank/DDBJ whole genome shotgun (WGS) entry which is preliminary data.</text>
</comment>
<sequence length="295" mass="30837">MNGSTPGRRDNGEGGAAMSATGGTARTLKGQVALITGAGRGIGRLLAVGLAGEGVSVGLVGRDRGRLEETARGCAERGAAVTVAVADVRSAESTRDAVEHVRGALGPLNLLVNNAGLVDRGEVPFWEADPGHWWDVFDTNFRGTVNACQAAVPDMVRRGQGRIVNINSIFAVRGDIRYSAYSASKAALLALSETLTGAFAPRGVHLFDISPGAVRTDMTLGMAICRNREEWTDPALIVTAVIRVARGELDPLAGQFLHVGVDDLDELLAGARGGSPPRASFSRAWRSPQAAACRD</sequence>
<evidence type="ECO:0000313" key="7">
    <source>
        <dbReference type="EMBL" id="GGK82832.1"/>
    </source>
</evidence>
<dbReference type="PRINTS" id="PR00080">
    <property type="entry name" value="SDRFAMILY"/>
</dbReference>
<feature type="region of interest" description="Disordered" evidence="5">
    <location>
        <begin position="1"/>
        <end position="22"/>
    </location>
</feature>
<gene>
    <name evidence="7" type="ORF">GCM10010126_47750</name>
</gene>
<organism evidence="7 8">
    <name type="scientific">Planomonospora parontospora</name>
    <dbReference type="NCBI Taxonomy" id="58119"/>
    <lineage>
        <taxon>Bacteria</taxon>
        <taxon>Bacillati</taxon>
        <taxon>Actinomycetota</taxon>
        <taxon>Actinomycetes</taxon>
        <taxon>Streptosporangiales</taxon>
        <taxon>Streptosporangiaceae</taxon>
        <taxon>Planomonospora</taxon>
    </lineage>
</organism>
<dbReference type="Pfam" id="PF00106">
    <property type="entry name" value="adh_short"/>
    <property type="match status" value="1"/>
</dbReference>
<dbReference type="InterPro" id="IPR036291">
    <property type="entry name" value="NAD(P)-bd_dom_sf"/>
</dbReference>
<feature type="domain" description="Ketoreductase" evidence="6">
    <location>
        <begin position="31"/>
        <end position="212"/>
    </location>
</feature>
<evidence type="ECO:0000256" key="3">
    <source>
        <dbReference type="ARBA" id="ARBA00023002"/>
    </source>
</evidence>
<keyword evidence="2" id="KW-0521">NADP</keyword>
<protein>
    <recommendedName>
        <fullName evidence="6">Ketoreductase domain-containing protein</fullName>
    </recommendedName>
</protein>
<dbReference type="AlphaFoldDB" id="A0AA37F6N6"/>
<evidence type="ECO:0000256" key="5">
    <source>
        <dbReference type="SAM" id="MobiDB-lite"/>
    </source>
</evidence>